<dbReference type="AlphaFoldDB" id="A0A1D7QP48"/>
<proteinExistence type="predicted"/>
<dbReference type="InterPro" id="IPR029068">
    <property type="entry name" value="Glyas_Bleomycin-R_OHBP_Dase"/>
</dbReference>
<evidence type="ECO:0000313" key="3">
    <source>
        <dbReference type="Proteomes" id="UP000094313"/>
    </source>
</evidence>
<name>A0A1D7QP48_9SPHI</name>
<dbReference type="Pfam" id="PF06983">
    <property type="entry name" value="3-dmu-9_3-mt"/>
    <property type="match status" value="1"/>
</dbReference>
<gene>
    <name evidence="2" type="ORF">BFS30_26765</name>
</gene>
<dbReference type="PANTHER" id="PTHR33990:SF1">
    <property type="entry name" value="PROTEIN YJDN"/>
    <property type="match status" value="1"/>
</dbReference>
<dbReference type="PANTHER" id="PTHR33990">
    <property type="entry name" value="PROTEIN YJDN-RELATED"/>
    <property type="match status" value="1"/>
</dbReference>
<accession>A0A1D7QP48</accession>
<dbReference type="InterPro" id="IPR028973">
    <property type="entry name" value="PhnB-like"/>
</dbReference>
<dbReference type="RefSeq" id="WP_069382104.1">
    <property type="nucleotide sequence ID" value="NZ_CP017141.1"/>
</dbReference>
<dbReference type="Proteomes" id="UP000094313">
    <property type="component" value="Chromosome"/>
</dbReference>
<feature type="domain" description="PhnB-like" evidence="1">
    <location>
        <begin position="6"/>
        <end position="135"/>
    </location>
</feature>
<dbReference type="CDD" id="cd06588">
    <property type="entry name" value="PhnB_like"/>
    <property type="match status" value="1"/>
</dbReference>
<dbReference type="KEGG" id="psty:BFS30_26765"/>
<dbReference type="SUPFAM" id="SSF54593">
    <property type="entry name" value="Glyoxalase/Bleomycin resistance protein/Dihydroxybiphenyl dioxygenase"/>
    <property type="match status" value="1"/>
</dbReference>
<organism evidence="2 3">
    <name type="scientific">Pedobacter steynii</name>
    <dbReference type="NCBI Taxonomy" id="430522"/>
    <lineage>
        <taxon>Bacteria</taxon>
        <taxon>Pseudomonadati</taxon>
        <taxon>Bacteroidota</taxon>
        <taxon>Sphingobacteriia</taxon>
        <taxon>Sphingobacteriales</taxon>
        <taxon>Sphingobacteriaceae</taxon>
        <taxon>Pedobacter</taxon>
    </lineage>
</organism>
<evidence type="ECO:0000313" key="2">
    <source>
        <dbReference type="EMBL" id="AOM80446.1"/>
    </source>
</evidence>
<sequence length="143" mass="16452">MIGTNTYLHFMGNAQEAFNFYKSVFGGEFKNIQHYKSLDSGKKMSPEDREKLIHITLQISDDICIMASDVLDSMEIPFNEGNNFHICMHTENEQEADRLFGALSAAGKIDMPLNKTFWGAYFGMCRDKFGIQWMINFDNQLSR</sequence>
<evidence type="ECO:0000259" key="1">
    <source>
        <dbReference type="Pfam" id="PF06983"/>
    </source>
</evidence>
<keyword evidence="3" id="KW-1185">Reference proteome</keyword>
<reference evidence="2 3" key="1">
    <citation type="submission" date="2016-08" db="EMBL/GenBank/DDBJ databases">
        <authorList>
            <person name="Seilhamer J.J."/>
        </authorList>
    </citation>
    <scope>NUCLEOTIDE SEQUENCE [LARGE SCALE GENOMIC DNA]</scope>
    <source>
        <strain evidence="2 3">DX4</strain>
    </source>
</reference>
<dbReference type="Gene3D" id="3.10.180.10">
    <property type="entry name" value="2,3-Dihydroxybiphenyl 1,2-Dioxygenase, domain 1"/>
    <property type="match status" value="1"/>
</dbReference>
<protein>
    <submittedName>
        <fullName evidence="2">Glyoxalase</fullName>
    </submittedName>
</protein>
<dbReference type="OrthoDB" id="9795306at2"/>
<dbReference type="EMBL" id="CP017141">
    <property type="protein sequence ID" value="AOM80446.1"/>
    <property type="molecule type" value="Genomic_DNA"/>
</dbReference>